<feature type="region of interest" description="Disordered" evidence="2">
    <location>
        <begin position="1"/>
        <end position="49"/>
    </location>
</feature>
<dbReference type="PANTHER" id="PTHR11505">
    <property type="entry name" value="L1 TRANSPOSABLE ELEMENT-RELATED"/>
    <property type="match status" value="1"/>
</dbReference>
<evidence type="ECO:0008006" key="5">
    <source>
        <dbReference type="Google" id="ProtNLM"/>
    </source>
</evidence>
<accession>A0AAY5L1E5</accession>
<protein>
    <recommendedName>
        <fullName evidence="5">L1 transposable element RRM domain-containing protein</fullName>
    </recommendedName>
</protein>
<evidence type="ECO:0000313" key="4">
    <source>
        <dbReference type="Proteomes" id="UP000265140"/>
    </source>
</evidence>
<proteinExistence type="predicted"/>
<organism evidence="3 4">
    <name type="scientific">Esox lucius</name>
    <name type="common">Northern pike</name>
    <dbReference type="NCBI Taxonomy" id="8010"/>
    <lineage>
        <taxon>Eukaryota</taxon>
        <taxon>Metazoa</taxon>
        <taxon>Chordata</taxon>
        <taxon>Craniata</taxon>
        <taxon>Vertebrata</taxon>
        <taxon>Euteleostomi</taxon>
        <taxon>Actinopterygii</taxon>
        <taxon>Neopterygii</taxon>
        <taxon>Teleostei</taxon>
        <taxon>Protacanthopterygii</taxon>
        <taxon>Esociformes</taxon>
        <taxon>Esocidae</taxon>
        <taxon>Esox</taxon>
    </lineage>
</organism>
<keyword evidence="1" id="KW-0175">Coiled coil</keyword>
<dbReference type="Proteomes" id="UP000265140">
    <property type="component" value="Chromosome 10"/>
</dbReference>
<reference evidence="3 4" key="1">
    <citation type="submission" date="2020-02" db="EMBL/GenBank/DDBJ databases">
        <title>Esox lucius (northern pike) genome, fEsoLuc1, primary haplotype.</title>
        <authorList>
            <person name="Myers G."/>
            <person name="Karagic N."/>
            <person name="Meyer A."/>
            <person name="Pippel M."/>
            <person name="Reichard M."/>
            <person name="Winkler S."/>
            <person name="Tracey A."/>
            <person name="Sims Y."/>
            <person name="Howe K."/>
            <person name="Rhie A."/>
            <person name="Formenti G."/>
            <person name="Durbin R."/>
            <person name="Fedrigo O."/>
            <person name="Jarvis E.D."/>
        </authorList>
    </citation>
    <scope>NUCLEOTIDE SEQUENCE [LARGE SCALE GENOMIC DNA]</scope>
</reference>
<dbReference type="Ensembl" id="ENSELUT00000095754.1">
    <property type="protein sequence ID" value="ENSELUP00000094944.1"/>
    <property type="gene ID" value="ENSELUG00000035619.1"/>
</dbReference>
<evidence type="ECO:0000256" key="1">
    <source>
        <dbReference type="SAM" id="Coils"/>
    </source>
</evidence>
<dbReference type="AlphaFoldDB" id="A0AAY5L1E5"/>
<evidence type="ECO:0000313" key="3">
    <source>
        <dbReference type="Ensembl" id="ENSELUP00000094944.1"/>
    </source>
</evidence>
<reference evidence="3" key="2">
    <citation type="submission" date="2025-08" db="UniProtKB">
        <authorList>
            <consortium name="Ensembl"/>
        </authorList>
    </citation>
    <scope>IDENTIFICATION</scope>
</reference>
<evidence type="ECO:0000256" key="2">
    <source>
        <dbReference type="SAM" id="MobiDB-lite"/>
    </source>
</evidence>
<feature type="coiled-coil region" evidence="1">
    <location>
        <begin position="74"/>
        <end position="115"/>
    </location>
</feature>
<dbReference type="Gene3D" id="3.30.70.1820">
    <property type="entry name" value="L1 transposable element, RRM domain"/>
    <property type="match status" value="1"/>
</dbReference>
<dbReference type="InterPro" id="IPR004244">
    <property type="entry name" value="Transposase_22"/>
</dbReference>
<sequence length="321" mass="36248">MSSRQHKKKEKKDNTDSAVDDPGPASEADSTLVGPNTHTEADNVTPPDNSVILSAINGLKSEFRSQYKEVLAVIKEVKEDFSTFTERLTEAESRISQAEDDISGLQGRVVKLEKAASDLASALDMAECRSRRSNIRILGLPNGIEGNNPVKFLESWLPQLLGADTFPAPVIIERAHRLPSSGKQAGRNASSRPKTMILKLLNYADKERILRAARDRGTVMFQDQHIMFFPDLSSEVLKQRKRFEEVKLALRKRKIKYGMIFPAKLLVIFGDRRHFFDSPEEAGKFIVTLPENVREAEQPTRIIKLIIQHIFFWLNGHNAWS</sequence>
<name>A0AAY5L1E5_ESOLU</name>
<dbReference type="GeneTree" id="ENSGT01040000240549"/>
<dbReference type="Gene3D" id="1.20.5.340">
    <property type="match status" value="1"/>
</dbReference>
<keyword evidence="4" id="KW-1185">Reference proteome</keyword>
<reference evidence="3" key="3">
    <citation type="submission" date="2025-09" db="UniProtKB">
        <authorList>
            <consortium name="Ensembl"/>
        </authorList>
    </citation>
    <scope>IDENTIFICATION</scope>
</reference>
<feature type="compositionally biased region" description="Basic residues" evidence="2">
    <location>
        <begin position="1"/>
        <end position="10"/>
    </location>
</feature>